<sequence>MLSWMGKMIGLNNDGNSYFPVAPKEPFIPNPSEVLEIQQILSQVLPPELSFPILEHAGYPPPVIAERTETKVYTARFGNNIWDLESQEDKRKEFEDYWFYLETDELWGNVQPGISGGDVELDDESETEADSLDPGPAALEIDGNNGETPATEELDEAPFESVWWIKEIVVTTTSRDQGWSDTPEHRGTYNQSYTWFDIAIKRPVTPDGPFEYLDGDFELQRNKHAHPVWETHTNTLPLHESFFRRLRAGDVLVLLAKSRYPGWANHVKSAKIEIKYSL</sequence>
<evidence type="ECO:0000313" key="2">
    <source>
        <dbReference type="EMBL" id="KAG7531538.1"/>
    </source>
</evidence>
<keyword evidence="3" id="KW-1185">Reference proteome</keyword>
<evidence type="ECO:0000313" key="3">
    <source>
        <dbReference type="Proteomes" id="UP000812966"/>
    </source>
</evidence>
<dbReference type="OrthoDB" id="66095at2759"/>
<reference evidence="2" key="1">
    <citation type="submission" date="2020-04" db="EMBL/GenBank/DDBJ databases">
        <title>Analysis of mating type loci in Filobasidium floriforme.</title>
        <authorList>
            <person name="Nowrousian M."/>
        </authorList>
    </citation>
    <scope>NUCLEOTIDE SEQUENCE</scope>
    <source>
        <strain evidence="2">CBS 6242</strain>
    </source>
</reference>
<comment type="caution">
    <text evidence="2">The sequence shown here is derived from an EMBL/GenBank/DDBJ whole genome shotgun (WGS) entry which is preliminary data.</text>
</comment>
<dbReference type="Proteomes" id="UP000812966">
    <property type="component" value="Unassembled WGS sequence"/>
</dbReference>
<feature type="compositionally biased region" description="Acidic residues" evidence="1">
    <location>
        <begin position="119"/>
        <end position="131"/>
    </location>
</feature>
<evidence type="ECO:0000256" key="1">
    <source>
        <dbReference type="SAM" id="MobiDB-lite"/>
    </source>
</evidence>
<proteinExistence type="predicted"/>
<feature type="region of interest" description="Disordered" evidence="1">
    <location>
        <begin position="111"/>
        <end position="155"/>
    </location>
</feature>
<dbReference type="EMBL" id="JABELV010000088">
    <property type="protein sequence ID" value="KAG7531538.1"/>
    <property type="molecule type" value="Genomic_DNA"/>
</dbReference>
<protein>
    <submittedName>
        <fullName evidence="2">Uncharacterized protein</fullName>
    </submittedName>
</protein>
<organism evidence="2 3">
    <name type="scientific">Filobasidium floriforme</name>
    <dbReference type="NCBI Taxonomy" id="5210"/>
    <lineage>
        <taxon>Eukaryota</taxon>
        <taxon>Fungi</taxon>
        <taxon>Dikarya</taxon>
        <taxon>Basidiomycota</taxon>
        <taxon>Agaricomycotina</taxon>
        <taxon>Tremellomycetes</taxon>
        <taxon>Filobasidiales</taxon>
        <taxon>Filobasidiaceae</taxon>
        <taxon>Filobasidium</taxon>
    </lineage>
</organism>
<dbReference type="AlphaFoldDB" id="A0A8K0JJ34"/>
<name>A0A8K0JJ34_9TREE</name>
<gene>
    <name evidence="2" type="ORF">FFLO_04278</name>
</gene>
<accession>A0A8K0JJ34</accession>